<dbReference type="AlphaFoldDB" id="A0A9P5SSD2"/>
<comment type="caution">
    <text evidence="1">The sequence shown here is derived from an EMBL/GenBank/DDBJ whole genome shotgun (WGS) entry which is preliminary data.</text>
</comment>
<evidence type="ECO:0000313" key="1">
    <source>
        <dbReference type="EMBL" id="KAF9334280.1"/>
    </source>
</evidence>
<gene>
    <name evidence="1" type="ORF">BG006_002440</name>
</gene>
<evidence type="ECO:0008006" key="3">
    <source>
        <dbReference type="Google" id="ProtNLM"/>
    </source>
</evidence>
<proteinExistence type="predicted"/>
<reference evidence="1" key="1">
    <citation type="journal article" date="2020" name="Fungal Divers.">
        <title>Resolving the Mortierellaceae phylogeny through synthesis of multi-gene phylogenetics and phylogenomics.</title>
        <authorList>
            <person name="Vandepol N."/>
            <person name="Liber J."/>
            <person name="Desiro A."/>
            <person name="Na H."/>
            <person name="Kennedy M."/>
            <person name="Barry K."/>
            <person name="Grigoriev I.V."/>
            <person name="Miller A.N."/>
            <person name="O'Donnell K."/>
            <person name="Stajich J.E."/>
            <person name="Bonito G."/>
        </authorList>
    </citation>
    <scope>NUCLEOTIDE SEQUENCE</scope>
    <source>
        <strain evidence="1">NVP1</strain>
    </source>
</reference>
<protein>
    <recommendedName>
        <fullName evidence="3">PAS domain-containing protein</fullName>
    </recommendedName>
</protein>
<accession>A0A9P5SSD2</accession>
<name>A0A9P5SSD2_9FUNG</name>
<keyword evidence="2" id="KW-1185">Reference proteome</keyword>
<organism evidence="1 2">
    <name type="scientific">Podila minutissima</name>
    <dbReference type="NCBI Taxonomy" id="64525"/>
    <lineage>
        <taxon>Eukaryota</taxon>
        <taxon>Fungi</taxon>
        <taxon>Fungi incertae sedis</taxon>
        <taxon>Mucoromycota</taxon>
        <taxon>Mortierellomycotina</taxon>
        <taxon>Mortierellomycetes</taxon>
        <taxon>Mortierellales</taxon>
        <taxon>Mortierellaceae</taxon>
        <taxon>Podila</taxon>
    </lineage>
</organism>
<dbReference type="SUPFAM" id="SSF55785">
    <property type="entry name" value="PYP-like sensor domain (PAS domain)"/>
    <property type="match status" value="1"/>
</dbReference>
<dbReference type="Gene3D" id="3.30.450.20">
    <property type="entry name" value="PAS domain"/>
    <property type="match status" value="1"/>
</dbReference>
<dbReference type="EMBL" id="JAAAUY010000157">
    <property type="protein sequence ID" value="KAF9334280.1"/>
    <property type="molecule type" value="Genomic_DNA"/>
</dbReference>
<dbReference type="InterPro" id="IPR035965">
    <property type="entry name" value="PAS-like_dom_sf"/>
</dbReference>
<dbReference type="InterPro" id="IPR000014">
    <property type="entry name" value="PAS"/>
</dbReference>
<sequence length="173" mass="19705">MEPEARACMILNRFSLNLGIMYASPSCEFIFKVDPEAIVGKPFLLFVRADDLGPFVEQANMAKSKNVITNLRFYFQSPNWPQEIPCEIMAIGTSDGIIVILRSRPTWNPLRSIPIGSINSIRNMDHEDKLRPLTELLPYDPENVEEGEGGISVSPEQYGMRKHIREYEEDVDD</sequence>
<dbReference type="CDD" id="cd00130">
    <property type="entry name" value="PAS"/>
    <property type="match status" value="1"/>
</dbReference>
<evidence type="ECO:0000313" key="2">
    <source>
        <dbReference type="Proteomes" id="UP000696485"/>
    </source>
</evidence>
<dbReference type="Proteomes" id="UP000696485">
    <property type="component" value="Unassembled WGS sequence"/>
</dbReference>